<dbReference type="Gene3D" id="3.90.550.10">
    <property type="entry name" value="Spore Coat Polysaccharide Biosynthesis Protein SpsA, Chain A"/>
    <property type="match status" value="1"/>
</dbReference>
<keyword evidence="1" id="KW-0812">Transmembrane</keyword>
<accession>A0A1H3Z936</accession>
<dbReference type="GO" id="GO:0016758">
    <property type="term" value="F:hexosyltransferase activity"/>
    <property type="evidence" value="ECO:0007669"/>
    <property type="project" value="UniProtKB-ARBA"/>
</dbReference>
<reference evidence="4" key="1">
    <citation type="submission" date="2016-10" db="EMBL/GenBank/DDBJ databases">
        <authorList>
            <person name="Varghese N."/>
            <person name="Submissions S."/>
        </authorList>
    </citation>
    <scope>NUCLEOTIDE SEQUENCE [LARGE SCALE GENOMIC DNA]</scope>
    <source>
        <strain evidence="4">DSM 22376</strain>
    </source>
</reference>
<keyword evidence="3" id="KW-0808">Transferase</keyword>
<dbReference type="STRING" id="150146.SAMN05443667_102306"/>
<evidence type="ECO:0000313" key="3">
    <source>
        <dbReference type="EMBL" id="SEA20236.1"/>
    </source>
</evidence>
<dbReference type="PANTHER" id="PTHR22916">
    <property type="entry name" value="GLYCOSYLTRANSFERASE"/>
    <property type="match status" value="1"/>
</dbReference>
<dbReference type="OrthoDB" id="9815829at2"/>
<gene>
    <name evidence="3" type="ORF">SAMN05443667_102306</name>
</gene>
<feature type="transmembrane region" description="Helical" evidence="1">
    <location>
        <begin position="229"/>
        <end position="248"/>
    </location>
</feature>
<dbReference type="SUPFAM" id="SSF53448">
    <property type="entry name" value="Nucleotide-diphospho-sugar transferases"/>
    <property type="match status" value="1"/>
</dbReference>
<name>A0A1H3Z936_9FLAO</name>
<organism evidence="3 4">
    <name type="scientific">Flavobacterium gillisiae</name>
    <dbReference type="NCBI Taxonomy" id="150146"/>
    <lineage>
        <taxon>Bacteria</taxon>
        <taxon>Pseudomonadati</taxon>
        <taxon>Bacteroidota</taxon>
        <taxon>Flavobacteriia</taxon>
        <taxon>Flavobacteriales</taxon>
        <taxon>Flavobacteriaceae</taxon>
        <taxon>Flavobacterium</taxon>
    </lineage>
</organism>
<dbReference type="InterPro" id="IPR001173">
    <property type="entry name" value="Glyco_trans_2-like"/>
</dbReference>
<protein>
    <submittedName>
        <fullName evidence="3">Glycosyltransferase involved in cell wall bisynthesis</fullName>
    </submittedName>
</protein>
<keyword evidence="1" id="KW-0472">Membrane</keyword>
<dbReference type="PANTHER" id="PTHR22916:SF3">
    <property type="entry name" value="UDP-GLCNAC:BETAGAL BETA-1,3-N-ACETYLGLUCOSAMINYLTRANSFERASE-LIKE PROTEIN 1"/>
    <property type="match status" value="1"/>
</dbReference>
<dbReference type="EMBL" id="FNRD01000002">
    <property type="protein sequence ID" value="SEA20236.1"/>
    <property type="molecule type" value="Genomic_DNA"/>
</dbReference>
<dbReference type="Proteomes" id="UP000198951">
    <property type="component" value="Unassembled WGS sequence"/>
</dbReference>
<dbReference type="AlphaFoldDB" id="A0A1H3Z936"/>
<sequence>METPLVSIIIPCFNSEEFITETIQSVQNQTYNNWEIIVVDDCSSDKTVALILEMAKTDNRIHFFQLAENSGTGVARNLGVYKAIGRYISFLDADDLWKPEKLRKQIDFLKINKIPFTFSFYDCINEEGKPLGKRVEAPVNLSYRQLFFCNYIGNLTGIYDVNYFGKITISSIRKRQDWMLWLTILKKIKVAKPVPESLAYYRVRNDSLSTSKLDLIQYNFAVYRKFHGFSFPIAVVCMKLFLFTQLLIKPSYIKKIKPSI</sequence>
<evidence type="ECO:0000259" key="2">
    <source>
        <dbReference type="Pfam" id="PF00535"/>
    </source>
</evidence>
<evidence type="ECO:0000256" key="1">
    <source>
        <dbReference type="SAM" id="Phobius"/>
    </source>
</evidence>
<evidence type="ECO:0000313" key="4">
    <source>
        <dbReference type="Proteomes" id="UP000198951"/>
    </source>
</evidence>
<feature type="domain" description="Glycosyltransferase 2-like" evidence="2">
    <location>
        <begin position="7"/>
        <end position="121"/>
    </location>
</feature>
<dbReference type="Pfam" id="PF00535">
    <property type="entry name" value="Glycos_transf_2"/>
    <property type="match status" value="1"/>
</dbReference>
<dbReference type="InterPro" id="IPR029044">
    <property type="entry name" value="Nucleotide-diphossugar_trans"/>
</dbReference>
<dbReference type="CDD" id="cd00761">
    <property type="entry name" value="Glyco_tranf_GTA_type"/>
    <property type="match status" value="1"/>
</dbReference>
<proteinExistence type="predicted"/>
<dbReference type="RefSeq" id="WP_091085638.1">
    <property type="nucleotide sequence ID" value="NZ_FNRD01000002.1"/>
</dbReference>
<keyword evidence="1" id="KW-1133">Transmembrane helix</keyword>
<keyword evidence="4" id="KW-1185">Reference proteome</keyword>